<accession>A0ABZ1D2D7</accession>
<feature type="compositionally biased region" description="Polar residues" evidence="1">
    <location>
        <begin position="1"/>
        <end position="19"/>
    </location>
</feature>
<dbReference type="GeneID" id="87955841"/>
<sequence length="1127" mass="128411">MPSSFSSTGRPAQSQSQPNDTDRMSSFEIELRAHRRSSVEGKSSRFREVVGRDVGQRRLGIGKDIHGWNELPINILQSILSYYVESAIDETTHFYNVWKDKTESIKILRSVQKRISLCQLRMVGHGWKDAVDSHPFWLSYSILLDPLESHLSPLQRIHSNHRANPLPSFPTRFHHARNTTLRICLACRLNHPSRLSSHAPVARHLTHTSRLSLTPTCDRHLYSFCSGCMKESGVENYRDLSSGNNLQRKEERGSESIAPLTSQVPILIGLLPCQERDTDETQSYRPRHGLVCKGCRHTSLLEQIKRVLSHECARNHVPGYLKGSWSLTSTDRWTSDPNFDMYVEDSSTTVIHSAIKVVELQWVINHTRFKDLLPTAIRLQRIERLLKHEFYHRGLMEDDLDENIKYSRLSEKYELEGNEFNGEETHQDRLQLQVLYNQWNRDIRLKSYKAHLRSMAIANEDEHDEFSEDEDDDDQDDIENSLGLNMKYQMKLQDGSINEWLTDRIRFGFWVSPSDEVATLRRKDMTLKDASPGIDNHVSFDYISAYAKHPFENHIEPTYRPEQAFRDHAGLMDMRLNVNRNFDPFLPPDSLLILLDRAFEERLIEVLEEPLNELAGRVADYLGDDEEAEKICSTWSVQTVITKLNDWRLWVPNSLIDTLEAKQATLTNEQSINVTEKVRVKPIGHQQRETVQSSPRIELVHEDASHPLLADYGIKATTFTPSSEISTQAVLPQQVDPSSRSRASPEDESPKLGKRKTTAEENEHQVDYLAKKETCLSPSTPLAHGDHNSPSDGSSTRKKRKLPPSPKPHHIDISQKTFTPPAPIHFDLDQQTRVSTDDIVTAVSSAPETPTPVVRPNAGPEFVGNVDMDEVMKSSEELFERSATEESSGDTIGTMPITPETEEWVESAQQPNVVTHIEHHIPDSTKHISHSDKQHQIVTVVDTASGQKSLVITPQYSDDEDGVDDEDQQPSVDEEEESVATDYTEMEEDETSSDLISIASASLRSNELKPPSSLLLSPEEILERYMIKNEKSVPFIPIPGPGIPSSTPDSNTRSNSSSKEWHLGPKTTRLIEKLWWDSRDVIRECHCTICTRASQRQRESNTNPLNQFEGNLKQWIQNTVANWEHNA</sequence>
<evidence type="ECO:0008006" key="4">
    <source>
        <dbReference type="Google" id="ProtNLM"/>
    </source>
</evidence>
<gene>
    <name evidence="2" type="ORF">IL334_003710</name>
</gene>
<dbReference type="EMBL" id="CP141884">
    <property type="protein sequence ID" value="WRT66747.1"/>
    <property type="molecule type" value="Genomic_DNA"/>
</dbReference>
<dbReference type="Proteomes" id="UP001329825">
    <property type="component" value="Chromosome 4"/>
</dbReference>
<evidence type="ECO:0000313" key="2">
    <source>
        <dbReference type="EMBL" id="WRT66747.1"/>
    </source>
</evidence>
<name>A0ABZ1D2D7_9TREE</name>
<feature type="region of interest" description="Disordered" evidence="1">
    <location>
        <begin position="1"/>
        <end position="26"/>
    </location>
</feature>
<feature type="compositionally biased region" description="Acidic residues" evidence="1">
    <location>
        <begin position="957"/>
        <end position="992"/>
    </location>
</feature>
<dbReference type="RefSeq" id="XP_062791487.1">
    <property type="nucleotide sequence ID" value="XM_062935436.1"/>
</dbReference>
<evidence type="ECO:0000256" key="1">
    <source>
        <dbReference type="SAM" id="MobiDB-lite"/>
    </source>
</evidence>
<protein>
    <recommendedName>
        <fullName evidence="4">F-box domain-containing protein</fullName>
    </recommendedName>
</protein>
<feature type="region of interest" description="Disordered" evidence="1">
    <location>
        <begin position="725"/>
        <end position="763"/>
    </location>
</feature>
<feature type="region of interest" description="Disordered" evidence="1">
    <location>
        <begin position="1037"/>
        <end position="1061"/>
    </location>
</feature>
<feature type="region of interest" description="Disordered" evidence="1">
    <location>
        <begin position="776"/>
        <end position="823"/>
    </location>
</feature>
<organism evidence="2 3">
    <name type="scientific">Kwoniella shivajii</name>
    <dbReference type="NCBI Taxonomy" id="564305"/>
    <lineage>
        <taxon>Eukaryota</taxon>
        <taxon>Fungi</taxon>
        <taxon>Dikarya</taxon>
        <taxon>Basidiomycota</taxon>
        <taxon>Agaricomycotina</taxon>
        <taxon>Tremellomycetes</taxon>
        <taxon>Tremellales</taxon>
        <taxon>Cryptococcaceae</taxon>
        <taxon>Kwoniella</taxon>
    </lineage>
</organism>
<reference evidence="2 3" key="1">
    <citation type="submission" date="2024-01" db="EMBL/GenBank/DDBJ databases">
        <title>Comparative genomics of Cryptococcus and Kwoniella reveals pathogenesis evolution and contrasting modes of karyotype evolution via chromosome fusion or intercentromeric recombination.</title>
        <authorList>
            <person name="Coelho M.A."/>
            <person name="David-Palma M."/>
            <person name="Shea T."/>
            <person name="Bowers K."/>
            <person name="McGinley-Smith S."/>
            <person name="Mohammad A.W."/>
            <person name="Gnirke A."/>
            <person name="Yurkov A.M."/>
            <person name="Nowrousian M."/>
            <person name="Sun S."/>
            <person name="Cuomo C.A."/>
            <person name="Heitman J."/>
        </authorList>
    </citation>
    <scope>NUCLEOTIDE SEQUENCE [LARGE SCALE GENOMIC DNA]</scope>
    <source>
        <strain evidence="2">CBS 11374</strain>
    </source>
</reference>
<feature type="region of interest" description="Disordered" evidence="1">
    <location>
        <begin position="953"/>
        <end position="993"/>
    </location>
</feature>
<proteinExistence type="predicted"/>
<feature type="compositionally biased region" description="Basic and acidic residues" evidence="1">
    <location>
        <begin position="743"/>
        <end position="763"/>
    </location>
</feature>
<feature type="compositionally biased region" description="Polar residues" evidence="1">
    <location>
        <begin position="1045"/>
        <end position="1058"/>
    </location>
</feature>
<keyword evidence="3" id="KW-1185">Reference proteome</keyword>
<evidence type="ECO:0000313" key="3">
    <source>
        <dbReference type="Proteomes" id="UP001329825"/>
    </source>
</evidence>
<feature type="compositionally biased region" description="Polar residues" evidence="1">
    <location>
        <begin position="725"/>
        <end position="742"/>
    </location>
</feature>